<sequence>MLPMVLIFLIFINFFMPSNLTISNNSLNSTKEYNESINIEQTIIYNNASDLEERNFTNTSLNENVTDGNETTTLLPETTESPTTPSSVEDIILDSRIYERNLEMQDFCTCDLRASSCDINCCCDPECSDENIMAFAFCKPGKKYIDNTASESISYLPTTHRTKFKFFPMTFCGIDSMVEAEDFLKERPSYRWDKIPKKFESKSRKNIFGQVLMVSTDEGAEEDQFKPFELPIPFPSNDCQATESVFYLENFESWCNVQIHNLPVECERQVFLNASRFRNLNFITWVVSQKEMIGLEVIRLS</sequence>
<organism evidence="4 5">
    <name type="scientific">Armadillidium nasatum</name>
    <dbReference type="NCBI Taxonomy" id="96803"/>
    <lineage>
        <taxon>Eukaryota</taxon>
        <taxon>Metazoa</taxon>
        <taxon>Ecdysozoa</taxon>
        <taxon>Arthropoda</taxon>
        <taxon>Crustacea</taxon>
        <taxon>Multicrustacea</taxon>
        <taxon>Malacostraca</taxon>
        <taxon>Eumalacostraca</taxon>
        <taxon>Peracarida</taxon>
        <taxon>Isopoda</taxon>
        <taxon>Oniscidea</taxon>
        <taxon>Crinocheta</taxon>
        <taxon>Armadillidiidae</taxon>
        <taxon>Armadillidium</taxon>
    </lineage>
</organism>
<evidence type="ECO:0000259" key="3">
    <source>
        <dbReference type="Pfam" id="PF25752"/>
    </source>
</evidence>
<dbReference type="GO" id="GO:0060271">
    <property type="term" value="P:cilium assembly"/>
    <property type="evidence" value="ECO:0007669"/>
    <property type="project" value="TreeGrafter"/>
</dbReference>
<dbReference type="OrthoDB" id="184109at2759"/>
<proteinExistence type="predicted"/>
<feature type="region of interest" description="Disordered" evidence="1">
    <location>
        <begin position="66"/>
        <end position="86"/>
    </location>
</feature>
<feature type="compositionally biased region" description="Low complexity" evidence="1">
    <location>
        <begin position="70"/>
        <end position="86"/>
    </location>
</feature>
<evidence type="ECO:0000313" key="5">
    <source>
        <dbReference type="Proteomes" id="UP000326759"/>
    </source>
</evidence>
<evidence type="ECO:0000256" key="2">
    <source>
        <dbReference type="SAM" id="SignalP"/>
    </source>
</evidence>
<comment type="caution">
    <text evidence="4">The sequence shown here is derived from an EMBL/GenBank/DDBJ whole genome shotgun (WGS) entry which is preliminary data.</text>
</comment>
<dbReference type="AlphaFoldDB" id="A0A5N5TMK4"/>
<dbReference type="Proteomes" id="UP000326759">
    <property type="component" value="Unassembled WGS sequence"/>
</dbReference>
<evidence type="ECO:0000313" key="4">
    <source>
        <dbReference type="EMBL" id="KAB7507414.1"/>
    </source>
</evidence>
<dbReference type="EMBL" id="SEYY01000353">
    <property type="protein sequence ID" value="KAB7507414.1"/>
    <property type="molecule type" value="Genomic_DNA"/>
</dbReference>
<gene>
    <name evidence="4" type="ORF">Anas_03102</name>
</gene>
<reference evidence="4 5" key="1">
    <citation type="journal article" date="2019" name="PLoS Biol.">
        <title>Sex chromosomes control vertical transmission of feminizing Wolbachia symbionts in an isopod.</title>
        <authorList>
            <person name="Becking T."/>
            <person name="Chebbi M.A."/>
            <person name="Giraud I."/>
            <person name="Moumen B."/>
            <person name="Laverre T."/>
            <person name="Caubet Y."/>
            <person name="Peccoud J."/>
            <person name="Gilbert C."/>
            <person name="Cordaux R."/>
        </authorList>
    </citation>
    <scope>NUCLEOTIDE SEQUENCE [LARGE SCALE GENOMIC DNA]</scope>
    <source>
        <strain evidence="4">ANa2</strain>
        <tissue evidence="4">Whole body excluding digestive tract and cuticle</tissue>
    </source>
</reference>
<protein>
    <recommendedName>
        <fullName evidence="3">Tectonic-1-3 N-terminal domain-containing protein</fullName>
    </recommendedName>
</protein>
<name>A0A5N5TMK4_9CRUS</name>
<accession>A0A5N5TMK4</accession>
<feature type="domain" description="Tectonic-1-3 N-terminal" evidence="3">
    <location>
        <begin position="92"/>
        <end position="142"/>
    </location>
</feature>
<dbReference type="PANTHER" id="PTHR14611">
    <property type="entry name" value="TECTONIC FAMILY MEMBER"/>
    <property type="match status" value="1"/>
</dbReference>
<feature type="chain" id="PRO_5024369949" description="Tectonic-1-3 N-terminal domain-containing protein" evidence="2">
    <location>
        <begin position="22"/>
        <end position="301"/>
    </location>
</feature>
<feature type="signal peptide" evidence="2">
    <location>
        <begin position="1"/>
        <end position="21"/>
    </location>
</feature>
<dbReference type="Pfam" id="PF25752">
    <property type="entry name" value="DUF1619_N"/>
    <property type="match status" value="1"/>
</dbReference>
<dbReference type="InterPro" id="IPR040354">
    <property type="entry name" value="TCTN1-3"/>
</dbReference>
<dbReference type="PANTHER" id="PTHR14611:SF2">
    <property type="entry name" value="TECTONIC"/>
    <property type="match status" value="1"/>
</dbReference>
<dbReference type="InterPro" id="IPR057724">
    <property type="entry name" value="TCTN1-3_N"/>
</dbReference>
<evidence type="ECO:0000256" key="1">
    <source>
        <dbReference type="SAM" id="MobiDB-lite"/>
    </source>
</evidence>
<keyword evidence="2" id="KW-0732">Signal</keyword>
<dbReference type="GO" id="GO:0035869">
    <property type="term" value="C:ciliary transition zone"/>
    <property type="evidence" value="ECO:0007669"/>
    <property type="project" value="TreeGrafter"/>
</dbReference>
<keyword evidence="5" id="KW-1185">Reference proteome</keyword>